<dbReference type="Proteomes" id="UP000067243">
    <property type="component" value="Chromosome"/>
</dbReference>
<feature type="compositionally biased region" description="Basic and acidic residues" evidence="1">
    <location>
        <begin position="26"/>
        <end position="35"/>
    </location>
</feature>
<gene>
    <name evidence="3" type="ORF">STURON_00748</name>
</gene>
<dbReference type="STRING" id="216946.STURO_v1c07450"/>
<evidence type="ECO:0008006" key="5">
    <source>
        <dbReference type="Google" id="ProtNLM"/>
    </source>
</evidence>
<feature type="compositionally biased region" description="Low complexity" evidence="1">
    <location>
        <begin position="36"/>
        <end position="51"/>
    </location>
</feature>
<evidence type="ECO:0000313" key="3">
    <source>
        <dbReference type="EMBL" id="AKU79994.1"/>
    </source>
</evidence>
<reference evidence="3 4" key="1">
    <citation type="journal article" date="2015" name="Genome Announc.">
        <title>Complete Genome Sequence of Spiroplasma turonicum Strain Tab4cT, a Parasite of a Horse Fly, Haematopota sp. (Diptera: Tabanidae).</title>
        <authorList>
            <person name="Davis R.E."/>
            <person name="Shao J."/>
            <person name="Zhao Y."/>
            <person name="Gasparich G.E."/>
            <person name="Gaynor B.J."/>
            <person name="Donofrio N."/>
        </authorList>
    </citation>
    <scope>NUCLEOTIDE SEQUENCE [LARGE SCALE GENOMIC DNA]</scope>
    <source>
        <strain evidence="3 4">Tab4c</strain>
    </source>
</reference>
<organism evidence="3 4">
    <name type="scientific">Spiroplasma turonicum</name>
    <dbReference type="NCBI Taxonomy" id="216946"/>
    <lineage>
        <taxon>Bacteria</taxon>
        <taxon>Bacillati</taxon>
        <taxon>Mycoplasmatota</taxon>
        <taxon>Mollicutes</taxon>
        <taxon>Entomoplasmatales</taxon>
        <taxon>Spiroplasmataceae</taxon>
        <taxon>Spiroplasma</taxon>
    </lineage>
</organism>
<dbReference type="AlphaFoldDB" id="A0A0K1P725"/>
<evidence type="ECO:0000256" key="2">
    <source>
        <dbReference type="SAM" id="SignalP"/>
    </source>
</evidence>
<sequence>MKKLIRTLAVLTFFATPISTVVACGNKDKSKDSDKNNGNGNEDPNNPIDPNLPNDLTELQNQMVDGASFLSKMIVSGRHENLNYNINEILSMYLTPIPTAMMMPVTYKYKDNEINFASKLEKYRSLLAPSINKINNDNYSGVFASYIMGMYNNDFYNNFLKDEYFEDSFNKTGGKGFNKKSDNELGILAGFDKDLKLSEEENRKNLSWAIQDTGALTNYLLNKGYDGSYPGDTNGTSSPKSASNDKKGGTNGSGYLYYNSVVSKGKGSYNAISSKKTIIDKLSINDTFEAANLKNNEFSSKINNMSFNKIGSMIANTAGSLNLKGYINNFSSMLDNVDESDFGAEALINATNYFTPFLVKKEDTSNTRIQLVALSLLLNVQEALKNILSNDNLKTFLIENGFNETLLNSSYSFSEAISSSQLMFPNPETAKITNIYKENLEKIDPIENLKNISDLLKEFSKFQVNLKNQELIEKFKNDFFIYKKSPFYKSYSLIIDANIFFVGSLGGIGVDGWKQLVGEKVEGGSNLLNLLSTTYNKLANIDTKEIYENISNDENFKNKNISDLTRKQKLNLIKRLGYDSSEKKYTKDSILYNSYNQLKNYDNVGVKELNELLVYLKNSTNESMKPLHEQVLQYIYDDKYWKTTGITLNATDPSELNAKMEFTLEYNGIGDAESNADLQTTKIDVPDNFNPYQTKLEHQKEFLNNEELNSQVDKNKVSGKVLGKEKLNLDDNGLINYDGKGEKYKNVKHKYKLVWQNISNSSDNPYWVIVDVKSYNENGEEFYNIY</sequence>
<feature type="region of interest" description="Disordered" evidence="1">
    <location>
        <begin position="25"/>
        <end position="51"/>
    </location>
</feature>
<evidence type="ECO:0000313" key="4">
    <source>
        <dbReference type="Proteomes" id="UP000067243"/>
    </source>
</evidence>
<accession>A0A0K1P725</accession>
<keyword evidence="4" id="KW-1185">Reference proteome</keyword>
<proteinExistence type="predicted"/>
<feature type="signal peptide" evidence="2">
    <location>
        <begin position="1"/>
        <end position="23"/>
    </location>
</feature>
<dbReference type="OrthoDB" id="388278at2"/>
<dbReference type="PROSITE" id="PS51257">
    <property type="entry name" value="PROKAR_LIPOPROTEIN"/>
    <property type="match status" value="1"/>
</dbReference>
<dbReference type="KEGG" id="stur:STURON_00748"/>
<dbReference type="EMBL" id="CP012328">
    <property type="protein sequence ID" value="AKU79994.1"/>
    <property type="molecule type" value="Genomic_DNA"/>
</dbReference>
<feature type="chain" id="PRO_5009779623" description="Lipoprotein" evidence="2">
    <location>
        <begin position="24"/>
        <end position="786"/>
    </location>
</feature>
<evidence type="ECO:0000256" key="1">
    <source>
        <dbReference type="SAM" id="MobiDB-lite"/>
    </source>
</evidence>
<name>A0A0K1P725_9MOLU</name>
<protein>
    <recommendedName>
        <fullName evidence="5">Lipoprotein</fullName>
    </recommendedName>
</protein>
<keyword evidence="2" id="KW-0732">Signal</keyword>
<dbReference type="RefSeq" id="WP_075048573.1">
    <property type="nucleotide sequence ID" value="NZ_CP012328.1"/>
</dbReference>
<dbReference type="PATRIC" id="fig|216946.3.peg.777"/>